<dbReference type="SUPFAM" id="SSF53756">
    <property type="entry name" value="UDP-Glycosyltransferase/glycogen phosphorylase"/>
    <property type="match status" value="1"/>
</dbReference>
<comment type="caution">
    <text evidence="1">The sequence shown here is derived from an EMBL/GenBank/DDBJ whole genome shotgun (WGS) entry which is preliminary data.</text>
</comment>
<name>A0A8X8ATB0_BRACI</name>
<dbReference type="AlphaFoldDB" id="A0A8X8ATB0"/>
<organism evidence="1 2">
    <name type="scientific">Brassica carinata</name>
    <name type="common">Ethiopian mustard</name>
    <name type="synonym">Abyssinian cabbage</name>
    <dbReference type="NCBI Taxonomy" id="52824"/>
    <lineage>
        <taxon>Eukaryota</taxon>
        <taxon>Viridiplantae</taxon>
        <taxon>Streptophyta</taxon>
        <taxon>Embryophyta</taxon>
        <taxon>Tracheophyta</taxon>
        <taxon>Spermatophyta</taxon>
        <taxon>Magnoliopsida</taxon>
        <taxon>eudicotyledons</taxon>
        <taxon>Gunneridae</taxon>
        <taxon>Pentapetalae</taxon>
        <taxon>rosids</taxon>
        <taxon>malvids</taxon>
        <taxon>Brassicales</taxon>
        <taxon>Brassicaceae</taxon>
        <taxon>Brassiceae</taxon>
        <taxon>Brassica</taxon>
    </lineage>
</organism>
<gene>
    <name evidence="1" type="ORF">Bca52824_022544</name>
</gene>
<dbReference type="PANTHER" id="PTHR46686">
    <property type="entry name" value="GLYCOSYLTRANSFERASE"/>
    <property type="match status" value="1"/>
</dbReference>
<proteinExistence type="predicted"/>
<reference evidence="1 2" key="1">
    <citation type="submission" date="2020-02" db="EMBL/GenBank/DDBJ databases">
        <authorList>
            <person name="Ma Q."/>
            <person name="Huang Y."/>
            <person name="Song X."/>
            <person name="Pei D."/>
        </authorList>
    </citation>
    <scope>NUCLEOTIDE SEQUENCE [LARGE SCALE GENOMIC DNA]</scope>
    <source>
        <strain evidence="1">Sxm20200214</strain>
        <tissue evidence="1">Leaf</tissue>
    </source>
</reference>
<protein>
    <submittedName>
        <fullName evidence="1">Uncharacterized protein</fullName>
    </submittedName>
</protein>
<keyword evidence="2" id="KW-1185">Reference proteome</keyword>
<dbReference type="PANTHER" id="PTHR46686:SF4">
    <property type="entry name" value="GLYCOSYLTRANSFERASE FAMILY 4 PROTEIN"/>
    <property type="match status" value="1"/>
</dbReference>
<evidence type="ECO:0000313" key="2">
    <source>
        <dbReference type="Proteomes" id="UP000886595"/>
    </source>
</evidence>
<dbReference type="Proteomes" id="UP000886595">
    <property type="component" value="Unassembled WGS sequence"/>
</dbReference>
<dbReference type="EMBL" id="JAAMPC010000005">
    <property type="protein sequence ID" value="KAG2310987.1"/>
    <property type="molecule type" value="Genomic_DNA"/>
</dbReference>
<sequence length="99" mass="11730">MHTHCKRRRRAQEDLHDSRGTRPYIILNCVDESIFKPDVSKRERFRERFGVRRSVKNREPPLVLGIAGRLVKDKGHPLMFPALKRVFEENKKARETSSF</sequence>
<dbReference type="Gene3D" id="3.40.50.2000">
    <property type="entry name" value="Glycogen Phosphorylase B"/>
    <property type="match status" value="2"/>
</dbReference>
<dbReference type="OrthoDB" id="10617904at2759"/>
<accession>A0A8X8ATB0</accession>
<evidence type="ECO:0000313" key="1">
    <source>
        <dbReference type="EMBL" id="KAG2310987.1"/>
    </source>
</evidence>